<dbReference type="AlphaFoldDB" id="A0A375J6P2"/>
<name>A0A375J6P2_9BURK</name>
<sequence>MESRPVYMSSEDWEAPDPVTAYPIWLEWPWRIWCAMIWLAQRALPASRGDSKVNLEMREGILDSVIAGNAAFSVYEHMGLPVAALASLKWDYPEVMPRRAHIRVTPVILRLVDGQDIHFCDYQINTVPVPGNLAYFETLSTGDRIRAVGWNDQGIFSAWGIRVGTGQDALSHYASRRPQPVATPWRTLLARRNNGFPQLVQIAGLSMAALLATLGTMLVAGEIDTIEAIWVCAMLTAGFALTALTGWLIIAGIRVMAGPLLPIPAMMARGLFGVLRNQRFTSYGFGCYGVQVRKMLE</sequence>
<gene>
    <name evidence="2" type="ORF">CBM2634_B120040</name>
</gene>
<accession>A0A375J6P2</accession>
<feature type="transmembrane region" description="Helical" evidence="1">
    <location>
        <begin position="228"/>
        <end position="250"/>
    </location>
</feature>
<evidence type="ECO:0008006" key="4">
    <source>
        <dbReference type="Google" id="ProtNLM"/>
    </source>
</evidence>
<keyword evidence="1" id="KW-1133">Transmembrane helix</keyword>
<feature type="transmembrane region" description="Helical" evidence="1">
    <location>
        <begin position="199"/>
        <end position="221"/>
    </location>
</feature>
<evidence type="ECO:0000313" key="2">
    <source>
        <dbReference type="EMBL" id="SPR99830.1"/>
    </source>
</evidence>
<proteinExistence type="predicted"/>
<evidence type="ECO:0000256" key="1">
    <source>
        <dbReference type="SAM" id="Phobius"/>
    </source>
</evidence>
<keyword evidence="1" id="KW-0472">Membrane</keyword>
<dbReference type="EMBL" id="OVTA01000035">
    <property type="protein sequence ID" value="SPR99830.1"/>
    <property type="molecule type" value="Genomic_DNA"/>
</dbReference>
<evidence type="ECO:0000313" key="3">
    <source>
        <dbReference type="Proteomes" id="UP000256805"/>
    </source>
</evidence>
<organism evidence="2 3">
    <name type="scientific">Cupriavidus taiwanensis</name>
    <dbReference type="NCBI Taxonomy" id="164546"/>
    <lineage>
        <taxon>Bacteria</taxon>
        <taxon>Pseudomonadati</taxon>
        <taxon>Pseudomonadota</taxon>
        <taxon>Betaproteobacteria</taxon>
        <taxon>Burkholderiales</taxon>
        <taxon>Burkholderiaceae</taxon>
        <taxon>Cupriavidus</taxon>
    </lineage>
</organism>
<protein>
    <recommendedName>
        <fullName evidence="4">Transmembrane protein</fullName>
    </recommendedName>
</protein>
<keyword evidence="1" id="KW-0812">Transmembrane</keyword>
<reference evidence="2 3" key="1">
    <citation type="submission" date="2018-01" db="EMBL/GenBank/DDBJ databases">
        <authorList>
            <person name="Gaut B.S."/>
            <person name="Morton B.R."/>
            <person name="Clegg M.T."/>
            <person name="Duvall M.R."/>
        </authorList>
    </citation>
    <scope>NUCLEOTIDE SEQUENCE [LARGE SCALE GENOMIC DNA]</scope>
    <source>
        <strain evidence="2">Cupriavidus taiwanensis cmp 52</strain>
    </source>
</reference>
<dbReference type="Proteomes" id="UP000256805">
    <property type="component" value="Unassembled WGS sequence"/>
</dbReference>